<evidence type="ECO:0000259" key="3">
    <source>
        <dbReference type="Pfam" id="PF01551"/>
    </source>
</evidence>
<dbReference type="InterPro" id="IPR011055">
    <property type="entry name" value="Dup_hybrid_motif"/>
</dbReference>
<dbReference type="Gene3D" id="2.70.70.10">
    <property type="entry name" value="Glucose Permease (Domain IIA)"/>
    <property type="match status" value="1"/>
</dbReference>
<dbReference type="PANTHER" id="PTHR21666:SF289">
    <property type="entry name" value="L-ALA--D-GLU ENDOPEPTIDASE"/>
    <property type="match status" value="1"/>
</dbReference>
<reference evidence="4" key="1">
    <citation type="submission" date="2020-11" db="EMBL/GenBank/DDBJ databases">
        <title>Isolation and identification of active actinomycetes.</title>
        <authorList>
            <person name="Sun X."/>
        </authorList>
    </citation>
    <scope>NUCLEOTIDE SEQUENCE</scope>
    <source>
        <strain evidence="4">NEAU-A11</strain>
    </source>
</reference>
<dbReference type="EMBL" id="JADQTO010000007">
    <property type="protein sequence ID" value="MBG0563103.1"/>
    <property type="molecule type" value="Genomic_DNA"/>
</dbReference>
<gene>
    <name evidence="4" type="ORF">I4J89_16765</name>
</gene>
<proteinExistence type="predicted"/>
<dbReference type="Pfam" id="PF01551">
    <property type="entry name" value="Peptidase_M23"/>
    <property type="match status" value="1"/>
</dbReference>
<evidence type="ECO:0000313" key="4">
    <source>
        <dbReference type="EMBL" id="MBG0563103.1"/>
    </source>
</evidence>
<dbReference type="AlphaFoldDB" id="A0A931CBJ6"/>
<organism evidence="4 5">
    <name type="scientific">Actinoplanes aureus</name>
    <dbReference type="NCBI Taxonomy" id="2792083"/>
    <lineage>
        <taxon>Bacteria</taxon>
        <taxon>Bacillati</taxon>
        <taxon>Actinomycetota</taxon>
        <taxon>Actinomycetes</taxon>
        <taxon>Micromonosporales</taxon>
        <taxon>Micromonosporaceae</taxon>
        <taxon>Actinoplanes</taxon>
    </lineage>
</organism>
<feature type="signal peptide" evidence="2">
    <location>
        <begin position="1"/>
        <end position="26"/>
    </location>
</feature>
<dbReference type="RefSeq" id="WP_196414911.1">
    <property type="nucleotide sequence ID" value="NZ_JADQTO010000007.1"/>
</dbReference>
<dbReference type="Proteomes" id="UP000598146">
    <property type="component" value="Unassembled WGS sequence"/>
</dbReference>
<feature type="domain" description="M23ase beta-sheet core" evidence="3">
    <location>
        <begin position="302"/>
        <end position="400"/>
    </location>
</feature>
<evidence type="ECO:0000256" key="2">
    <source>
        <dbReference type="SAM" id="SignalP"/>
    </source>
</evidence>
<protein>
    <submittedName>
        <fullName evidence="4">M23 family metallopeptidase</fullName>
    </submittedName>
</protein>
<dbReference type="InterPro" id="IPR016047">
    <property type="entry name" value="M23ase_b-sheet_dom"/>
</dbReference>
<dbReference type="GO" id="GO:0004222">
    <property type="term" value="F:metalloendopeptidase activity"/>
    <property type="evidence" value="ECO:0007669"/>
    <property type="project" value="TreeGrafter"/>
</dbReference>
<keyword evidence="1 2" id="KW-0732">Signal</keyword>
<evidence type="ECO:0000313" key="5">
    <source>
        <dbReference type="Proteomes" id="UP000598146"/>
    </source>
</evidence>
<evidence type="ECO:0000256" key="1">
    <source>
        <dbReference type="ARBA" id="ARBA00022729"/>
    </source>
</evidence>
<dbReference type="SUPFAM" id="SSF51261">
    <property type="entry name" value="Duplicated hybrid motif"/>
    <property type="match status" value="1"/>
</dbReference>
<dbReference type="Gene3D" id="6.10.250.3150">
    <property type="match status" value="1"/>
</dbReference>
<dbReference type="PANTHER" id="PTHR21666">
    <property type="entry name" value="PEPTIDASE-RELATED"/>
    <property type="match status" value="1"/>
</dbReference>
<keyword evidence="5" id="KW-1185">Reference proteome</keyword>
<feature type="chain" id="PRO_5038645754" evidence="2">
    <location>
        <begin position="27"/>
        <end position="409"/>
    </location>
</feature>
<accession>A0A931CBJ6</accession>
<dbReference type="InterPro" id="IPR050570">
    <property type="entry name" value="Cell_wall_metabolism_enzyme"/>
</dbReference>
<comment type="caution">
    <text evidence="4">The sequence shown here is derived from an EMBL/GenBank/DDBJ whole genome shotgun (WGS) entry which is preliminary data.</text>
</comment>
<name>A0A931CBJ6_9ACTN</name>
<sequence length="409" mass="44092">MGYRRFEPWLAACLCLLGLLAVPAPAAADRGDDAARAVRRAEALLESASVAARTAARNLAHATAALPAAQHKVATTRGVVVATRVEASTARRRADTARLDYQRIAERYTSAAELVQGARERVDEIARVSYMGSGFARLNVLVSANGPQDLMDRLGLVDQLMDHERAEVRTLVDARLRARAAQDRAGVAKRAAEDAERAAVTKLRAAHAAEAAAVRARQALSHLVVARRAALRSAEAQRGTVLAQYRAAVAAERRVQVTLRGWDARNGSTGRYGGGRLAMPVHGWKSSDFGHRYDPYYRVWQLHAGTDFAAGSGTPIRAAAAGRVIQAGWNGGYGRYTCINHGRLSGYGFTTCYGHQSRIYVHTGEYVRRGEVIGRVGSTGASTGAHLHFETRFAGVPRNPLNYLPGCLC</sequence>
<dbReference type="CDD" id="cd12797">
    <property type="entry name" value="M23_peptidase"/>
    <property type="match status" value="1"/>
</dbReference>